<name>A0AAD5KHP6_9CRUS</name>
<keyword evidence="2" id="KW-1185">Reference proteome</keyword>
<organism evidence="1 2">
    <name type="scientific">Daphnia sinensis</name>
    <dbReference type="NCBI Taxonomy" id="1820382"/>
    <lineage>
        <taxon>Eukaryota</taxon>
        <taxon>Metazoa</taxon>
        <taxon>Ecdysozoa</taxon>
        <taxon>Arthropoda</taxon>
        <taxon>Crustacea</taxon>
        <taxon>Branchiopoda</taxon>
        <taxon>Diplostraca</taxon>
        <taxon>Cladocera</taxon>
        <taxon>Anomopoda</taxon>
        <taxon>Daphniidae</taxon>
        <taxon>Daphnia</taxon>
        <taxon>Daphnia similis group</taxon>
    </lineage>
</organism>
<sequence>MENLTVRKFHSKNRNSRYRRVPQFNKQSQPDLCDRNLNFDQTKKFFETSLGHVILDGE</sequence>
<dbReference type="Proteomes" id="UP000820818">
    <property type="component" value="Linkage Group LG10"/>
</dbReference>
<proteinExistence type="predicted"/>
<dbReference type="EMBL" id="WJBH02000010">
    <property type="protein sequence ID" value="KAI9552174.1"/>
    <property type="molecule type" value="Genomic_DNA"/>
</dbReference>
<evidence type="ECO:0000313" key="1">
    <source>
        <dbReference type="EMBL" id="KAI9552174.1"/>
    </source>
</evidence>
<accession>A0AAD5KHP6</accession>
<protein>
    <submittedName>
        <fullName evidence="1">Uncharacterized protein</fullName>
    </submittedName>
</protein>
<comment type="caution">
    <text evidence="1">The sequence shown here is derived from an EMBL/GenBank/DDBJ whole genome shotgun (WGS) entry which is preliminary data.</text>
</comment>
<gene>
    <name evidence="1" type="ORF">GHT06_022511</name>
</gene>
<dbReference type="AlphaFoldDB" id="A0AAD5KHP6"/>
<evidence type="ECO:0000313" key="2">
    <source>
        <dbReference type="Proteomes" id="UP000820818"/>
    </source>
</evidence>
<reference evidence="1 2" key="1">
    <citation type="submission" date="2022-05" db="EMBL/GenBank/DDBJ databases">
        <title>A multi-omics perspective on studying reproductive biology in Daphnia sinensis.</title>
        <authorList>
            <person name="Jia J."/>
        </authorList>
    </citation>
    <scope>NUCLEOTIDE SEQUENCE [LARGE SCALE GENOMIC DNA]</scope>
    <source>
        <strain evidence="1 2">WSL</strain>
    </source>
</reference>